<dbReference type="SUPFAM" id="SSF56801">
    <property type="entry name" value="Acetyl-CoA synthetase-like"/>
    <property type="match status" value="3"/>
</dbReference>
<dbReference type="GO" id="GO:0043041">
    <property type="term" value="P:amino acid activation for nonribosomal peptide biosynthetic process"/>
    <property type="evidence" value="ECO:0007669"/>
    <property type="project" value="TreeGrafter"/>
</dbReference>
<reference evidence="6 7" key="1">
    <citation type="submission" date="2019-10" db="EMBL/GenBank/DDBJ databases">
        <title>Whole genome shotgun sequence of Acrocarpospora pleiomorpha NBRC 16267.</title>
        <authorList>
            <person name="Ichikawa N."/>
            <person name="Kimura A."/>
            <person name="Kitahashi Y."/>
            <person name="Komaki H."/>
            <person name="Oguchi A."/>
        </authorList>
    </citation>
    <scope>NUCLEOTIDE SEQUENCE [LARGE SCALE GENOMIC DNA]</scope>
    <source>
        <strain evidence="6 7">NBRC 16267</strain>
    </source>
</reference>
<gene>
    <name evidence="6" type="ORF">Aple_072070</name>
</gene>
<dbReference type="Proteomes" id="UP000377595">
    <property type="component" value="Unassembled WGS sequence"/>
</dbReference>
<dbReference type="GO" id="GO:0072330">
    <property type="term" value="P:monocarboxylic acid biosynthetic process"/>
    <property type="evidence" value="ECO:0007669"/>
    <property type="project" value="UniProtKB-ARBA"/>
</dbReference>
<dbReference type="PANTHER" id="PTHR45527">
    <property type="entry name" value="NONRIBOSOMAL PEPTIDE SYNTHETASE"/>
    <property type="match status" value="1"/>
</dbReference>
<evidence type="ECO:0000313" key="6">
    <source>
        <dbReference type="EMBL" id="GES24308.1"/>
    </source>
</evidence>
<evidence type="ECO:0000256" key="4">
    <source>
        <dbReference type="SAM" id="MobiDB-lite"/>
    </source>
</evidence>
<feature type="domain" description="Carrier" evidence="5">
    <location>
        <begin position="2069"/>
        <end position="2143"/>
    </location>
</feature>
<dbReference type="InterPro" id="IPR000873">
    <property type="entry name" value="AMP-dep_synth/lig_dom"/>
</dbReference>
<dbReference type="Gene3D" id="3.30.559.10">
    <property type="entry name" value="Chloramphenicol acetyltransferase-like domain"/>
    <property type="match status" value="3"/>
</dbReference>
<dbReference type="CDD" id="cd05930">
    <property type="entry name" value="A_NRPS"/>
    <property type="match status" value="2"/>
</dbReference>
<dbReference type="FunFam" id="3.40.50.12780:FF:000012">
    <property type="entry name" value="Non-ribosomal peptide synthetase"/>
    <property type="match status" value="1"/>
</dbReference>
<protein>
    <recommendedName>
        <fullName evidence="5">Carrier domain-containing protein</fullName>
    </recommendedName>
</protein>
<feature type="region of interest" description="Disordered" evidence="4">
    <location>
        <begin position="2746"/>
        <end position="2787"/>
    </location>
</feature>
<dbReference type="Gene3D" id="1.10.1200.10">
    <property type="entry name" value="ACP-like"/>
    <property type="match status" value="2"/>
</dbReference>
<feature type="domain" description="Carrier" evidence="5">
    <location>
        <begin position="3244"/>
        <end position="3319"/>
    </location>
</feature>
<dbReference type="FunFam" id="3.30.300.30:FF:000015">
    <property type="entry name" value="Nonribosomal peptide synthase SidD"/>
    <property type="match status" value="1"/>
</dbReference>
<keyword evidence="2" id="KW-0596">Phosphopantetheine</keyword>
<dbReference type="PANTHER" id="PTHR45527:SF1">
    <property type="entry name" value="FATTY ACID SYNTHASE"/>
    <property type="match status" value="1"/>
</dbReference>
<feature type="compositionally biased region" description="Low complexity" evidence="4">
    <location>
        <begin position="3118"/>
        <end position="3136"/>
    </location>
</feature>
<feature type="compositionally biased region" description="Low complexity" evidence="4">
    <location>
        <begin position="3145"/>
        <end position="3181"/>
    </location>
</feature>
<dbReference type="Pfam" id="PF00501">
    <property type="entry name" value="AMP-binding"/>
    <property type="match status" value="3"/>
</dbReference>
<dbReference type="InterPro" id="IPR009081">
    <property type="entry name" value="PP-bd_ACP"/>
</dbReference>
<organism evidence="6 7">
    <name type="scientific">Acrocarpospora pleiomorpha</name>
    <dbReference type="NCBI Taxonomy" id="90975"/>
    <lineage>
        <taxon>Bacteria</taxon>
        <taxon>Bacillati</taxon>
        <taxon>Actinomycetota</taxon>
        <taxon>Actinomycetes</taxon>
        <taxon>Streptosporangiales</taxon>
        <taxon>Streptosporangiaceae</taxon>
        <taxon>Acrocarpospora</taxon>
    </lineage>
</organism>
<dbReference type="InterPro" id="IPR036736">
    <property type="entry name" value="ACP-like_sf"/>
</dbReference>
<dbReference type="NCBIfam" id="TIGR01733">
    <property type="entry name" value="AA-adenyl-dom"/>
    <property type="match status" value="2"/>
</dbReference>
<dbReference type="Gene3D" id="3.30.559.30">
    <property type="entry name" value="Nonribosomal peptide synthetase, condensation domain"/>
    <property type="match status" value="3"/>
</dbReference>
<proteinExistence type="predicted"/>
<comment type="caution">
    <text evidence="6">The sequence shown here is derived from an EMBL/GenBank/DDBJ whole genome shotgun (WGS) entry which is preliminary data.</text>
</comment>
<evidence type="ECO:0000259" key="5">
    <source>
        <dbReference type="PROSITE" id="PS50075"/>
    </source>
</evidence>
<dbReference type="InterPro" id="IPR020806">
    <property type="entry name" value="PKS_PP-bd"/>
</dbReference>
<dbReference type="InterPro" id="IPR023213">
    <property type="entry name" value="CAT-like_dom_sf"/>
</dbReference>
<dbReference type="FunFam" id="1.10.1200.10:FF:000016">
    <property type="entry name" value="Non-ribosomal peptide synthase"/>
    <property type="match status" value="2"/>
</dbReference>
<dbReference type="Gene3D" id="3.30.300.30">
    <property type="match status" value="3"/>
</dbReference>
<dbReference type="GO" id="GO:0008610">
    <property type="term" value="P:lipid biosynthetic process"/>
    <property type="evidence" value="ECO:0007669"/>
    <property type="project" value="UniProtKB-ARBA"/>
</dbReference>
<feature type="region of interest" description="Disordered" evidence="4">
    <location>
        <begin position="3118"/>
        <end position="3181"/>
    </location>
</feature>
<name>A0A5M3Y0S6_9ACTN</name>
<dbReference type="OrthoDB" id="3802848at2"/>
<comment type="cofactor">
    <cofactor evidence="1">
        <name>pantetheine 4'-phosphate</name>
        <dbReference type="ChEBI" id="CHEBI:47942"/>
    </cofactor>
</comment>
<accession>A0A5M3Y0S6</accession>
<dbReference type="Gene3D" id="3.40.50.12780">
    <property type="entry name" value="N-terminal domain of ligase-like"/>
    <property type="match status" value="2"/>
</dbReference>
<dbReference type="PROSITE" id="PS50075">
    <property type="entry name" value="CARRIER"/>
    <property type="match status" value="3"/>
</dbReference>
<dbReference type="SMART" id="SM00823">
    <property type="entry name" value="PKS_PP"/>
    <property type="match status" value="3"/>
</dbReference>
<feature type="compositionally biased region" description="Low complexity" evidence="4">
    <location>
        <begin position="2749"/>
        <end position="2774"/>
    </location>
</feature>
<dbReference type="FunFam" id="2.30.38.10:FF:000001">
    <property type="entry name" value="Non-ribosomal peptide synthetase PvdI"/>
    <property type="match status" value="2"/>
</dbReference>
<dbReference type="NCBIfam" id="NF003417">
    <property type="entry name" value="PRK04813.1"/>
    <property type="match status" value="5"/>
</dbReference>
<feature type="domain" description="Carrier" evidence="5">
    <location>
        <begin position="1022"/>
        <end position="1096"/>
    </location>
</feature>
<dbReference type="Pfam" id="PF00668">
    <property type="entry name" value="Condensation"/>
    <property type="match status" value="3"/>
</dbReference>
<dbReference type="GO" id="GO:0005737">
    <property type="term" value="C:cytoplasm"/>
    <property type="evidence" value="ECO:0007669"/>
    <property type="project" value="TreeGrafter"/>
</dbReference>
<dbReference type="SUPFAM" id="SSF47336">
    <property type="entry name" value="ACP-like"/>
    <property type="match status" value="3"/>
</dbReference>
<dbReference type="Gene3D" id="2.30.38.10">
    <property type="entry name" value="Luciferase, Domain 3"/>
    <property type="match status" value="2"/>
</dbReference>
<dbReference type="SUPFAM" id="SSF52777">
    <property type="entry name" value="CoA-dependent acyltransferases"/>
    <property type="match status" value="6"/>
</dbReference>
<dbReference type="InterPro" id="IPR001242">
    <property type="entry name" value="Condensation_dom"/>
</dbReference>
<dbReference type="Pfam" id="PF13193">
    <property type="entry name" value="AMP-binding_C"/>
    <property type="match status" value="2"/>
</dbReference>
<dbReference type="Gene3D" id="3.40.50.980">
    <property type="match status" value="4"/>
</dbReference>
<dbReference type="CDD" id="cd19531">
    <property type="entry name" value="LCL_NRPS-like"/>
    <property type="match status" value="2"/>
</dbReference>
<dbReference type="InterPro" id="IPR006162">
    <property type="entry name" value="Ppantetheine_attach_site"/>
</dbReference>
<dbReference type="FunFam" id="1.10.1200.10:FF:000005">
    <property type="entry name" value="Nonribosomal peptide synthetase 1"/>
    <property type="match status" value="1"/>
</dbReference>
<dbReference type="InterPro" id="IPR029058">
    <property type="entry name" value="AB_hydrolase_fold"/>
</dbReference>
<dbReference type="FunFam" id="3.40.50.980:FF:000001">
    <property type="entry name" value="Non-ribosomal peptide synthetase"/>
    <property type="match status" value="2"/>
</dbReference>
<dbReference type="CDD" id="cd17643">
    <property type="entry name" value="A_NRPS_Cytc1-like"/>
    <property type="match status" value="1"/>
</dbReference>
<keyword evidence="7" id="KW-1185">Reference proteome</keyword>
<dbReference type="GO" id="GO:0044550">
    <property type="term" value="P:secondary metabolite biosynthetic process"/>
    <property type="evidence" value="ECO:0007669"/>
    <property type="project" value="TreeGrafter"/>
</dbReference>
<dbReference type="PROSITE" id="PS00455">
    <property type="entry name" value="AMP_BINDING"/>
    <property type="match status" value="3"/>
</dbReference>
<dbReference type="InterPro" id="IPR020845">
    <property type="entry name" value="AMP-binding_CS"/>
</dbReference>
<dbReference type="RefSeq" id="WP_155349158.1">
    <property type="nucleotide sequence ID" value="NZ_BLAF01000050.1"/>
</dbReference>
<dbReference type="PROSITE" id="PS00012">
    <property type="entry name" value="PHOSPHOPANTETHEINE"/>
    <property type="match status" value="3"/>
</dbReference>
<dbReference type="Pfam" id="PF00550">
    <property type="entry name" value="PP-binding"/>
    <property type="match status" value="3"/>
</dbReference>
<keyword evidence="3" id="KW-0597">Phosphoprotein</keyword>
<dbReference type="InterPro" id="IPR045851">
    <property type="entry name" value="AMP-bd_C_sf"/>
</dbReference>
<evidence type="ECO:0000313" key="7">
    <source>
        <dbReference type="Proteomes" id="UP000377595"/>
    </source>
</evidence>
<dbReference type="Gene3D" id="3.40.50.1820">
    <property type="entry name" value="alpha/beta hydrolase"/>
    <property type="match status" value="1"/>
</dbReference>
<sequence>MTRDIPINGTRDIRDAAEARGVSRSAALRRELLERRLGGTQRSGRTLPRADRALPLPLSPAQRRLWFLDRLSPGTGEYAVPLVLRLPAHQDPDTVRRALSALVARHEILRTRYVTADGEPRQVIDPPAPVELTCADLDGEDVSEAIGKEVWRGFDLAERPWRALLLRRPAPDGPLLALTVHHIACDGWSLGILGKELAALLAGTPLPPPPAVQYADFAAWQAARPTEGRDLDYWRARLADLTPVELPADRPRPARRDASGAMTVFEVPAAVAEAATAAGRARGATPYMTMLAVFLLLLGRYAGQRDVVAGTPVTGRTRPELDGVVGSFVNLLALRADLGGDPAFAELLDRVRETALGAFAHQELPFERLVDALGADRDLSRNPVFQHVFAYEEAHEEGGREAHGNGSSHAGPEPVAVASVTAKFDLQLTLHRRRDGSLLGAVEYATALFDAATAEGFARRFTRLLGAVAAEPLARLSELPILDEAGRAELLRWSGAPAEERTSDVVSRFEEHARRAPGRIALVAGTDRLTYGELNARANRLAHRLRAEGVRPETRVGVCLERGADLVVALLSVAKSGGAYVPLDPAYPADRLRLIVADAGIDLVVTAEAHAPLVPGRQLRLDQSFDDQGVDQRADQGVGLGGNDRDPEPAGEHDRLAYVIYTSGSTGQPKGVLVTHANLARLFTADRERFRFGPSDVWTMFHSFAFDFSVWEMWGALAHGGRLVVVPQAVAREPEAFAALLAAERVTVLNQTPSAFAALARAAAHRPRLVVFGGERLDVAALPDWPGVEFVNMYGITETTVHVTHQTVTSGLTGSPIGRPLADLRAYVVDAFGDLAPPGVAGELYVGGAGVARGYLGRPGLTASRFLPDPYGPAGARLYRTGDLARWTHAGDLEFLGRTDHQVKIRGYRVEPGEIRAALLTCPGVADAAVIAREDVPGARRLVAYAVPAGPGAATAGPGASATGQGAATAAGVREFLRETLPPYMVPSAVVFLDALPLTSTGKLAVAALPPPGGDREDGFVAPATPAERRMAAVWQDVLKRDTVGTADDFFDLGGDSLRAVALAGALRAEGFDVAVRDVFEHRTVAGLAAHTAGRHAPDAFTPIPPFSLISAADRERLPPGVTDAYPLSRVQAGMVYEMLADPEVRNYHNVTSFSLRDEVPFSVPFSAPAFREAAAIVVARHEVLRTSIDLTGYAEPLQLVHDHADMAVGVHDLRGDPDQDAKIAAFLAEERQTLFDLAAPPLLRVSAHRLTDGVWRLSMTECHAILEGWSYHSLLMELLDCYRALRDGLPVPPRATPELRYADFVAAERATLEDPDARAYWTGVVRDHARLAVPAAWADPAGGREPYQVAVPLYALHAGLARLAAAAGTPLKSVLLAAHLKVLSQLTHEDAVHTGLVCDTRPEVLDADRVYGMFINTVPFPHRPGAATWRELTREVFAAETAMWPHRRFPLPAIQRELAGGRQLVEIYFNYLDFTVVDTGLVDLPGSIDLSPNEFPLSVTVLAGLLTLTSRPEVLGRADAGRLAGMYEAVLTAMAADPDGDALAARLPDGERDRLLGEWNATALIRPEVSALEVIEETARLLPDTLAVSAWDGSRRTYAQLDARANQAAWLLRDLGAGPESVVGVCLDRGHDLLPALLGVWKAGAAYTPLEPAHPAERQAALLADAGARILIAEPAYGAALRAAGWDGTLITAPDWDDLPTGRPPGRADLDGLAYVIYTSGSTGRPKGVLIGHRGLANYLWWAVEGYAAHGCGGAPLFSSIAFDMVVPNLFTPLMLGQRVHLLPPDPEPGALGGLLADAAPYSFVKLTPGHLELLTHQLDPDRAAGLAELLAVGADAFPAGVLDRWTARAGATRLLNEYGPTEISVANSTYTVAGPVDGDLVPIGRPIPNTTMYVLDAWLEPVPVGVIGEIYIGGDGVARGYNRMPSRTAERFVPDPYGRAGSRLYRTGDLGRVRPGGDVDFLGRTDDQIKIRAYRIEPGEIQAVLTAHPEVREALVLAKGETLVAYWVPAASDPNPDLAAWCGERLPDYLVPARFARIDAIPLNANGKVDRKALPEPEEPHVAARRAPRTPVERRTAEIWAETLGVQPGLTDDFFGLGGHSILVVRMIARLRETFGVAVPMRAVFDHPTVEGVARIIASLSAPAPNGTLVGAPAGAPGGFAARPGLDAIPLADRGLPMPLSPAQRRLWVLDRLTPESPEYLVPMAVRLSGPIDAEAVRAAWSRIVARHEILRTRYVTADGEPRQEVDPAGPVPFEVVDAADEEDASRLAVAAARRPFDLAGEWPIRILLLRTPGEDCLMVAVLHHIACDGWSTGLLTSEFTALYQDGEDLPAPRLQYGDYTAWQAGQADTASLAYWRERLARLEALPLALDRPRPRVRDWAGDGVGFQVPEPTARALRELARREGTTLFVTLLTAFQVLLARQSGARDIAVGTPVAGRDHPDLAGLVGCTVNTLVLRGDLSGDPAFTDLLAAARRTVTDALQHQDMPFETLVEELATDRDLSRHPLFDVMFALEHDTWTGAPGATPVVLDGAVTKFDLDLHLDDHPDGTLSGLFGYATALFDRDTIDQLSARFLRLLDLVATTPGARLSDLGALAPAPQEPITPPVWSRPIPESIAAQAAATPDAPAVTGSTTTLSYRELDLRARRVASRLRRLGTTPDSVVGVCLDRTPDLLTALLGIWYAGAAYLPLDPSWPASRRSALLSDANAAAFITSDPASANPSVNSSVNSSVNPASVNPASMGPASMGPAAVDSSVNSASAGSGSVGSPSAEPALVDPVSGERAAPPSAATAARLPVFAVGECGSEPLAEPVVVDPDTLAYVIYTSGSTGHPKGVEVSHRSLACYLRDAAERYDAAGGSAVLSSAAYDMAVTALFAPLLAGGEVRLLPPGLDPAALGRMVADAGPYGFVKLTPGHLEAVLSSPAGRLPKTGVLVVGGEALAAGLAARWLAAAPGSTLVNEYGPTETTVACTVYATRSPGAAMPVGRALPGASVRVYDPWLDPCPGGVPGEVMIGGAGVARGYRGRPALTAERFVPDPYGPPGSRMYRSGDLGRMTATGDLDLLGRLDDQVKIRGHRVEPGEVAATLSTHPDVAEAIVVVTNGRLIGYTVAAGKVTATVSSGASGGTTAAGRSGATGKAVGTGKVTATLSSGVAGGTTAAGRSGAAGEATGTGKATATASSGEATAARRAGAVGEAALLEWLRQRLPEPMVPWRVVGIDAVPLTPNGKVDRAALPEPSAGAVYQEPATPAERLLSEMWAELLGLGRVGAHDDFFQLGGHSILAVRLIARIQEVFEVDLAFRTIFERPTVAGLGQAIEAEIRAEVARLTDAEVAADARTQEGRRT</sequence>
<dbReference type="InterPro" id="IPR025110">
    <property type="entry name" value="AMP-bd_C"/>
</dbReference>
<dbReference type="GO" id="GO:0031177">
    <property type="term" value="F:phosphopantetheine binding"/>
    <property type="evidence" value="ECO:0007669"/>
    <property type="project" value="InterPro"/>
</dbReference>
<evidence type="ECO:0000256" key="2">
    <source>
        <dbReference type="ARBA" id="ARBA00022450"/>
    </source>
</evidence>
<evidence type="ECO:0000256" key="3">
    <source>
        <dbReference type="ARBA" id="ARBA00022553"/>
    </source>
</evidence>
<evidence type="ECO:0000256" key="1">
    <source>
        <dbReference type="ARBA" id="ARBA00001957"/>
    </source>
</evidence>
<dbReference type="InterPro" id="IPR042099">
    <property type="entry name" value="ANL_N_sf"/>
</dbReference>
<dbReference type="GO" id="GO:0003824">
    <property type="term" value="F:catalytic activity"/>
    <property type="evidence" value="ECO:0007669"/>
    <property type="project" value="InterPro"/>
</dbReference>
<dbReference type="EMBL" id="BLAF01000050">
    <property type="protein sequence ID" value="GES24308.1"/>
    <property type="molecule type" value="Genomic_DNA"/>
</dbReference>
<dbReference type="InterPro" id="IPR010071">
    <property type="entry name" value="AA_adenyl_dom"/>
</dbReference>